<dbReference type="EMBL" id="REGN01009299">
    <property type="protein sequence ID" value="RNA01503.1"/>
    <property type="molecule type" value="Genomic_DNA"/>
</dbReference>
<sequence length="251" mass="29705">MTSAEDDIIKKRLLIEGDSGNEDRIINKLIKNFVKWTNSFYAENGILNEEENSENLYEQLVSSLGHAEFGLIRNQFIVEMNKNEQENYKMLYEKISNEIEKAKKKIIENKAELVEARKIRKNRQEYDVLAKQILNYPDRREMQETIKNLEAKVESLKKAECDYDRKIDLRRKQFSVVLQSLSSLKNLIESDTNIDEYLNQIEMHDDAHMSKSRIKKDQSPETNEEMDEDTKQETHTKRDKYSIPEVEMEES</sequence>
<feature type="region of interest" description="Disordered" evidence="6">
    <location>
        <begin position="203"/>
        <end position="251"/>
    </location>
</feature>
<feature type="compositionally biased region" description="Basic and acidic residues" evidence="6">
    <location>
        <begin position="229"/>
        <end position="242"/>
    </location>
</feature>
<comment type="caution">
    <text evidence="7">The sequence shown here is derived from an EMBL/GenBank/DDBJ whole genome shotgun (WGS) entry which is preliminary data.</text>
</comment>
<dbReference type="STRING" id="10195.A0A3M7PR53"/>
<dbReference type="PANTHER" id="PTHR23405:SF5">
    <property type="entry name" value="THO COMPLEX SUBUNIT 7 HOMOLOG"/>
    <property type="match status" value="1"/>
</dbReference>
<proteinExistence type="inferred from homology"/>
<organism evidence="7 8">
    <name type="scientific">Brachionus plicatilis</name>
    <name type="common">Marine rotifer</name>
    <name type="synonym">Brachionus muelleri</name>
    <dbReference type="NCBI Taxonomy" id="10195"/>
    <lineage>
        <taxon>Eukaryota</taxon>
        <taxon>Metazoa</taxon>
        <taxon>Spiralia</taxon>
        <taxon>Gnathifera</taxon>
        <taxon>Rotifera</taxon>
        <taxon>Eurotatoria</taxon>
        <taxon>Monogononta</taxon>
        <taxon>Pseudotrocha</taxon>
        <taxon>Ploima</taxon>
        <taxon>Brachionidae</taxon>
        <taxon>Brachionus</taxon>
    </lineage>
</organism>
<evidence type="ECO:0000313" key="8">
    <source>
        <dbReference type="Proteomes" id="UP000276133"/>
    </source>
</evidence>
<dbReference type="GO" id="GO:0006397">
    <property type="term" value="P:mRNA processing"/>
    <property type="evidence" value="ECO:0007669"/>
    <property type="project" value="InterPro"/>
</dbReference>
<evidence type="ECO:0000256" key="2">
    <source>
        <dbReference type="ARBA" id="ARBA00006482"/>
    </source>
</evidence>
<evidence type="ECO:0000256" key="4">
    <source>
        <dbReference type="ARBA" id="ARBA00023242"/>
    </source>
</evidence>
<evidence type="ECO:0000256" key="6">
    <source>
        <dbReference type="SAM" id="MobiDB-lite"/>
    </source>
</evidence>
<dbReference type="Proteomes" id="UP000276133">
    <property type="component" value="Unassembled WGS sequence"/>
</dbReference>
<evidence type="ECO:0000256" key="3">
    <source>
        <dbReference type="ARBA" id="ARBA00023054"/>
    </source>
</evidence>
<comment type="subcellular location">
    <subcellularLocation>
        <location evidence="1">Nucleus</location>
    </subcellularLocation>
</comment>
<evidence type="ECO:0000313" key="7">
    <source>
        <dbReference type="EMBL" id="RNA01503.1"/>
    </source>
</evidence>
<dbReference type="PANTHER" id="PTHR23405">
    <property type="entry name" value="MAINTENANCE OF KILLER 16 MAK16 PROTEIN-RELATED"/>
    <property type="match status" value="1"/>
</dbReference>
<comment type="similarity">
    <text evidence="2">Belongs to the THOC7 family.</text>
</comment>
<name>A0A3M7PR53_BRAPC</name>
<feature type="coiled-coil region" evidence="5">
    <location>
        <begin position="85"/>
        <end position="162"/>
    </location>
</feature>
<keyword evidence="4" id="KW-0539">Nucleus</keyword>
<accession>A0A3M7PR53</accession>
<dbReference type="OrthoDB" id="205166at2759"/>
<protein>
    <submittedName>
        <fullName evidence="7">THO complex subunit</fullName>
    </submittedName>
</protein>
<keyword evidence="8" id="KW-1185">Reference proteome</keyword>
<evidence type="ECO:0000256" key="5">
    <source>
        <dbReference type="SAM" id="Coils"/>
    </source>
</evidence>
<dbReference type="InterPro" id="IPR008501">
    <property type="entry name" value="THOC7/Mft1"/>
</dbReference>
<dbReference type="Pfam" id="PF05615">
    <property type="entry name" value="THOC7"/>
    <property type="match status" value="1"/>
</dbReference>
<reference evidence="7 8" key="1">
    <citation type="journal article" date="2018" name="Sci. Rep.">
        <title>Genomic signatures of local adaptation to the degree of environmental predictability in rotifers.</title>
        <authorList>
            <person name="Franch-Gras L."/>
            <person name="Hahn C."/>
            <person name="Garcia-Roger E.M."/>
            <person name="Carmona M.J."/>
            <person name="Serra M."/>
            <person name="Gomez A."/>
        </authorList>
    </citation>
    <scope>NUCLEOTIDE SEQUENCE [LARGE SCALE GENOMIC DNA]</scope>
    <source>
        <strain evidence="7">HYR1</strain>
    </source>
</reference>
<dbReference type="GO" id="GO:0000445">
    <property type="term" value="C:THO complex part of transcription export complex"/>
    <property type="evidence" value="ECO:0007669"/>
    <property type="project" value="InterPro"/>
</dbReference>
<gene>
    <name evidence="7" type="ORF">BpHYR1_049048</name>
</gene>
<dbReference type="GO" id="GO:0006406">
    <property type="term" value="P:mRNA export from nucleus"/>
    <property type="evidence" value="ECO:0007669"/>
    <property type="project" value="TreeGrafter"/>
</dbReference>
<dbReference type="AlphaFoldDB" id="A0A3M7PR53"/>
<feature type="compositionally biased region" description="Basic and acidic residues" evidence="6">
    <location>
        <begin position="203"/>
        <end position="219"/>
    </location>
</feature>
<evidence type="ECO:0000256" key="1">
    <source>
        <dbReference type="ARBA" id="ARBA00004123"/>
    </source>
</evidence>
<keyword evidence="3 5" id="KW-0175">Coiled coil</keyword>